<feature type="transmembrane region" description="Helical" evidence="9">
    <location>
        <begin position="60"/>
        <end position="84"/>
    </location>
</feature>
<proteinExistence type="predicted"/>
<feature type="transmembrane region" description="Helical" evidence="9">
    <location>
        <begin position="277"/>
        <end position="297"/>
    </location>
</feature>
<feature type="transmembrane region" description="Helical" evidence="9">
    <location>
        <begin position="104"/>
        <end position="129"/>
    </location>
</feature>
<feature type="transmembrane region" description="Helical" evidence="9">
    <location>
        <begin position="303"/>
        <end position="324"/>
    </location>
</feature>
<evidence type="ECO:0000256" key="3">
    <source>
        <dbReference type="ARBA" id="ARBA00022475"/>
    </source>
</evidence>
<evidence type="ECO:0000256" key="4">
    <source>
        <dbReference type="ARBA" id="ARBA00022519"/>
    </source>
</evidence>
<feature type="transmembrane region" description="Helical" evidence="9">
    <location>
        <begin position="253"/>
        <end position="270"/>
    </location>
</feature>
<keyword evidence="2" id="KW-0813">Transport</keyword>
<keyword evidence="6 9" id="KW-1133">Transmembrane helix</keyword>
<organism evidence="10 11">
    <name type="scientific">Crystallibacter crystallopoietes</name>
    <dbReference type="NCBI Taxonomy" id="37928"/>
    <lineage>
        <taxon>Bacteria</taxon>
        <taxon>Bacillati</taxon>
        <taxon>Actinomycetota</taxon>
        <taxon>Actinomycetes</taxon>
        <taxon>Micrococcales</taxon>
        <taxon>Micrococcaceae</taxon>
        <taxon>Crystallibacter</taxon>
    </lineage>
</organism>
<evidence type="ECO:0000313" key="10">
    <source>
        <dbReference type="EMBL" id="SDQ56739.1"/>
    </source>
</evidence>
<keyword evidence="3" id="KW-1003">Cell membrane</keyword>
<keyword evidence="4" id="KW-0997">Cell inner membrane</keyword>
<evidence type="ECO:0000256" key="7">
    <source>
        <dbReference type="ARBA" id="ARBA00023136"/>
    </source>
</evidence>
<keyword evidence="5 9" id="KW-0812">Transmembrane</keyword>
<dbReference type="Pfam" id="PF02653">
    <property type="entry name" value="BPD_transp_2"/>
    <property type="match status" value="1"/>
</dbReference>
<feature type="transmembrane region" description="Helical" evidence="9">
    <location>
        <begin position="173"/>
        <end position="192"/>
    </location>
</feature>
<evidence type="ECO:0000256" key="5">
    <source>
        <dbReference type="ARBA" id="ARBA00022692"/>
    </source>
</evidence>
<evidence type="ECO:0000256" key="1">
    <source>
        <dbReference type="ARBA" id="ARBA00004651"/>
    </source>
</evidence>
<comment type="subcellular location">
    <subcellularLocation>
        <location evidence="1">Cell membrane</location>
        <topology evidence="1">Multi-pass membrane protein</topology>
    </subcellularLocation>
</comment>
<dbReference type="EMBL" id="FNKH01000002">
    <property type="protein sequence ID" value="SDQ56739.1"/>
    <property type="molecule type" value="Genomic_DNA"/>
</dbReference>
<dbReference type="PANTHER" id="PTHR32196:SF71">
    <property type="entry name" value="AUTOINDUCER 2 IMPORT SYSTEM PERMEASE PROTEIN LSRD"/>
    <property type="match status" value="1"/>
</dbReference>
<name>A0A1H1BXU9_9MICC</name>
<reference evidence="10 11" key="1">
    <citation type="submission" date="2016-10" db="EMBL/GenBank/DDBJ databases">
        <authorList>
            <person name="de Groot N.N."/>
        </authorList>
    </citation>
    <scope>NUCLEOTIDE SEQUENCE [LARGE SCALE GENOMIC DNA]</scope>
    <source>
        <strain evidence="10 11">DSM 20117</strain>
    </source>
</reference>
<protein>
    <recommendedName>
        <fullName evidence="8">Autoinducer 2 import system permease protein LsrD</fullName>
    </recommendedName>
</protein>
<feature type="transmembrane region" description="Helical" evidence="9">
    <location>
        <begin position="28"/>
        <end position="48"/>
    </location>
</feature>
<evidence type="ECO:0000256" key="2">
    <source>
        <dbReference type="ARBA" id="ARBA00022448"/>
    </source>
</evidence>
<evidence type="ECO:0000256" key="9">
    <source>
        <dbReference type="SAM" id="Phobius"/>
    </source>
</evidence>
<dbReference type="CDD" id="cd06579">
    <property type="entry name" value="TM_PBP1_transp_AraH_like"/>
    <property type="match status" value="1"/>
</dbReference>
<dbReference type="GO" id="GO:0022857">
    <property type="term" value="F:transmembrane transporter activity"/>
    <property type="evidence" value="ECO:0007669"/>
    <property type="project" value="InterPro"/>
</dbReference>
<dbReference type="OrthoDB" id="9808136at2"/>
<accession>A0A1H1BXU9</accession>
<dbReference type="PANTHER" id="PTHR32196">
    <property type="entry name" value="ABC TRANSPORTER PERMEASE PROTEIN YPHD-RELATED-RELATED"/>
    <property type="match status" value="1"/>
</dbReference>
<dbReference type="STRING" id="37928.SAMN04489742_1630"/>
<dbReference type="AlphaFoldDB" id="A0A1H1BXU9"/>
<keyword evidence="11" id="KW-1185">Reference proteome</keyword>
<dbReference type="Proteomes" id="UP000181917">
    <property type="component" value="Unassembled WGS sequence"/>
</dbReference>
<evidence type="ECO:0000256" key="8">
    <source>
        <dbReference type="ARBA" id="ARBA00039381"/>
    </source>
</evidence>
<feature type="transmembrane region" description="Helical" evidence="9">
    <location>
        <begin position="226"/>
        <end position="247"/>
    </location>
</feature>
<gene>
    <name evidence="10" type="ORF">SAMN04489742_1630</name>
</gene>
<keyword evidence="7 9" id="KW-0472">Membrane</keyword>
<evidence type="ECO:0000313" key="11">
    <source>
        <dbReference type="Proteomes" id="UP000181917"/>
    </source>
</evidence>
<dbReference type="GO" id="GO:0005886">
    <property type="term" value="C:plasma membrane"/>
    <property type="evidence" value="ECO:0007669"/>
    <property type="project" value="UniProtKB-SubCell"/>
</dbReference>
<sequence length="331" mass="33730">MSTVLDRSRSGTVVPASLGERVQLFFRLHPAAFAAIMAAVMLAINLAMQPQFGPTQQLAAFAPMALAAMATAAAVVGGGIDLSISAQMTFSSILLVGYLTPAGLGGYIAIPILLAAGAILGTLNGLLAVVLRLPPIVASLASMFILTGINLRMAPTPVILFDGWVLNLARQVWFIPGALLTVGLPLILWSVFVRSAFGRNLYAVGGNDATAFSAGVNVGLIRVTSYAIGGVIAAIGGIALTALVSSADASTSSAYVIGAITAIALGGIIITGGRGGLLGAVAGAAVIFLVQNMLTLFNVSQVWLNLVFGALLLFAVITGSIMAAPRKEKKQ</sequence>
<evidence type="ECO:0000256" key="6">
    <source>
        <dbReference type="ARBA" id="ARBA00022989"/>
    </source>
</evidence>
<dbReference type="InterPro" id="IPR001851">
    <property type="entry name" value="ABC_transp_permease"/>
</dbReference>
<feature type="transmembrane region" description="Helical" evidence="9">
    <location>
        <begin position="136"/>
        <end position="153"/>
    </location>
</feature>